<reference evidence="2 3" key="1">
    <citation type="submission" date="2016-11" db="EMBL/GenBank/DDBJ databases">
        <title>Study of marine rhodopsin-containing bacteria.</title>
        <authorList>
            <person name="Yoshizawa S."/>
            <person name="Kumagai Y."/>
            <person name="Kogure K."/>
        </authorList>
    </citation>
    <scope>NUCLEOTIDE SEQUENCE [LARGE SCALE GENOMIC DNA]</scope>
    <source>
        <strain evidence="2 3">SAORIC-28</strain>
    </source>
</reference>
<name>A0A271IW53_9BACT</name>
<proteinExistence type="predicted"/>
<dbReference type="AlphaFoldDB" id="A0A271IW53"/>
<dbReference type="RefSeq" id="WP_095508792.1">
    <property type="nucleotide sequence ID" value="NZ_MQWD01000001.1"/>
</dbReference>
<dbReference type="EMBL" id="MQWD01000001">
    <property type="protein sequence ID" value="PAP75158.1"/>
    <property type="molecule type" value="Genomic_DNA"/>
</dbReference>
<sequence length="101" mass="10204">MPDVKVTIASDGTPSPSDIPAGPGDTVSFHADGADVVLCIDPKSFFGGARYEIPMGQVEALTVQPDARGSFEFMTLVGDLSAPCKGGRDKQYTGGGGGGGV</sequence>
<accession>A0A271IW53</accession>
<protein>
    <submittedName>
        <fullName evidence="2">Uncharacterized protein</fullName>
    </submittedName>
</protein>
<gene>
    <name evidence="2" type="ORF">BSZ37_01205</name>
</gene>
<evidence type="ECO:0000313" key="3">
    <source>
        <dbReference type="Proteomes" id="UP000216339"/>
    </source>
</evidence>
<evidence type="ECO:0000256" key="1">
    <source>
        <dbReference type="SAM" id="MobiDB-lite"/>
    </source>
</evidence>
<feature type="region of interest" description="Disordered" evidence="1">
    <location>
        <begin position="1"/>
        <end position="25"/>
    </location>
</feature>
<organism evidence="2 3">
    <name type="scientific">Rubrivirga marina</name>
    <dbReference type="NCBI Taxonomy" id="1196024"/>
    <lineage>
        <taxon>Bacteria</taxon>
        <taxon>Pseudomonadati</taxon>
        <taxon>Rhodothermota</taxon>
        <taxon>Rhodothermia</taxon>
        <taxon>Rhodothermales</taxon>
        <taxon>Rubricoccaceae</taxon>
        <taxon>Rubrivirga</taxon>
    </lineage>
</organism>
<comment type="caution">
    <text evidence="2">The sequence shown here is derived from an EMBL/GenBank/DDBJ whole genome shotgun (WGS) entry which is preliminary data.</text>
</comment>
<keyword evidence="3" id="KW-1185">Reference proteome</keyword>
<evidence type="ECO:0000313" key="2">
    <source>
        <dbReference type="EMBL" id="PAP75158.1"/>
    </source>
</evidence>
<dbReference type="Proteomes" id="UP000216339">
    <property type="component" value="Unassembled WGS sequence"/>
</dbReference>